<dbReference type="GO" id="GO:0046657">
    <property type="term" value="P:folic acid catabolic process"/>
    <property type="evidence" value="ECO:0007669"/>
    <property type="project" value="TreeGrafter"/>
</dbReference>
<gene>
    <name evidence="4" type="ORF">ABOZ73_16940</name>
</gene>
<dbReference type="FunFam" id="3.30.70.360:FF:000004">
    <property type="entry name" value="Peptidase M20 domain-containing protein 2"/>
    <property type="match status" value="1"/>
</dbReference>
<dbReference type="PANTHER" id="PTHR30575:SF0">
    <property type="entry name" value="XAA-ARG DIPEPTIDASE"/>
    <property type="match status" value="1"/>
</dbReference>
<dbReference type="RefSeq" id="WP_369059290.1">
    <property type="nucleotide sequence ID" value="NZ_CP158375.1"/>
</dbReference>
<dbReference type="Pfam" id="PF07687">
    <property type="entry name" value="M20_dimer"/>
    <property type="match status" value="1"/>
</dbReference>
<dbReference type="Gene3D" id="3.40.630.10">
    <property type="entry name" value="Zn peptidases"/>
    <property type="match status" value="2"/>
</dbReference>
<accession>A0AB39KSY5</accession>
<dbReference type="InterPro" id="IPR011650">
    <property type="entry name" value="Peptidase_M20_dimer"/>
</dbReference>
<reference evidence="4" key="1">
    <citation type="submission" date="2024-06" db="EMBL/GenBank/DDBJ databases">
        <title>Caulobacter inopinatus, sp. nov.</title>
        <authorList>
            <person name="Donachie S.P."/>
        </authorList>
    </citation>
    <scope>NUCLEOTIDE SEQUENCE</scope>
    <source>
        <strain evidence="4">73W</strain>
    </source>
</reference>
<dbReference type="InterPro" id="IPR002933">
    <property type="entry name" value="Peptidase_M20"/>
</dbReference>
<sequence>MTSKFKALAIGAFTTAALFSTTALAAPLTAADKGQLTAAVDAYTPKMNDAALKIWGFAELGYQEVKSSTLLQDQLKAAGFTVKAGVAGEPTGFVASYKNGAGPVIAVLAEFDALPGLSQAAVPHKQPIPTSDNGHGCGHNLFGAASVAGAVALKQWMIANKVHGEIRVYGTPAEEGGSGKVYMVRDGLFDDVDVTLHWHPGNSNSAQQGSSLANISGKFRFRGKSSHAAGAPWAGRSALDGVEVMNVATNYLREHIPDRTRIHYVVTNGGKAPNVVPDFAEVYYYVRNVDPKVVVDVWGRVTKAAEGAAIATDTTFEVEQTGGVYNLLPNDVLGKVMNDSLVSVGGITWTPEETKFAQEIAKTLQNGGGDLSSVGKIQPYSKSTADGALAGGSTDVADISWVTPTVGLSTATFVPGSAGHSWQNVAAGGMSIGLKGAALAAKTLSITGAELFSNPELITQAKAELKQRQGANFTYKAMVGDRKPPLDYRKAGGGE</sequence>
<evidence type="ECO:0000313" key="4">
    <source>
        <dbReference type="EMBL" id="XDO96438.1"/>
    </source>
</evidence>
<dbReference type="Gene3D" id="3.30.70.360">
    <property type="match status" value="1"/>
</dbReference>
<dbReference type="InterPro" id="IPR017439">
    <property type="entry name" value="Amidohydrolase"/>
</dbReference>
<evidence type="ECO:0000256" key="1">
    <source>
        <dbReference type="ARBA" id="ARBA00022801"/>
    </source>
</evidence>
<keyword evidence="2" id="KW-0732">Signal</keyword>
<proteinExistence type="predicted"/>
<evidence type="ECO:0000256" key="2">
    <source>
        <dbReference type="SAM" id="SignalP"/>
    </source>
</evidence>
<dbReference type="PANTHER" id="PTHR30575">
    <property type="entry name" value="PEPTIDASE M20"/>
    <property type="match status" value="1"/>
</dbReference>
<protein>
    <submittedName>
        <fullName evidence="4">Amidohydrolase</fullName>
    </submittedName>
</protein>
<dbReference type="AlphaFoldDB" id="A0AB39KSY5"/>
<dbReference type="EMBL" id="CP158375">
    <property type="protein sequence ID" value="XDO96438.1"/>
    <property type="molecule type" value="Genomic_DNA"/>
</dbReference>
<dbReference type="InterPro" id="IPR052030">
    <property type="entry name" value="Peptidase_M20/M20A_hydrolases"/>
</dbReference>
<feature type="domain" description="Peptidase M20 dimerisation" evidence="3">
    <location>
        <begin position="215"/>
        <end position="307"/>
    </location>
</feature>
<name>A0AB39KSY5_9CAUL</name>
<dbReference type="GO" id="GO:0005737">
    <property type="term" value="C:cytoplasm"/>
    <property type="evidence" value="ECO:0007669"/>
    <property type="project" value="TreeGrafter"/>
</dbReference>
<dbReference type="Pfam" id="PF01546">
    <property type="entry name" value="Peptidase_M20"/>
    <property type="match status" value="1"/>
</dbReference>
<dbReference type="GO" id="GO:0016805">
    <property type="term" value="F:dipeptidase activity"/>
    <property type="evidence" value="ECO:0007669"/>
    <property type="project" value="TreeGrafter"/>
</dbReference>
<dbReference type="InterPro" id="IPR036264">
    <property type="entry name" value="Bact_exopeptidase_dim_dom"/>
</dbReference>
<keyword evidence="1" id="KW-0378">Hydrolase</keyword>
<dbReference type="GO" id="GO:0071713">
    <property type="term" value="F:para-aminobenzoyl-glutamate hydrolase activity"/>
    <property type="evidence" value="ECO:0007669"/>
    <property type="project" value="TreeGrafter"/>
</dbReference>
<feature type="chain" id="PRO_5044309735" evidence="2">
    <location>
        <begin position="26"/>
        <end position="495"/>
    </location>
</feature>
<dbReference type="InterPro" id="IPR017145">
    <property type="entry name" value="Aminobenzoyl-glu_utiliz_pB"/>
</dbReference>
<evidence type="ECO:0000259" key="3">
    <source>
        <dbReference type="Pfam" id="PF07687"/>
    </source>
</evidence>
<dbReference type="SUPFAM" id="SSF55031">
    <property type="entry name" value="Bacterial exopeptidase dimerisation domain"/>
    <property type="match status" value="1"/>
</dbReference>
<dbReference type="NCBIfam" id="TIGR01891">
    <property type="entry name" value="amidohydrolases"/>
    <property type="match status" value="1"/>
</dbReference>
<feature type="signal peptide" evidence="2">
    <location>
        <begin position="1"/>
        <end position="25"/>
    </location>
</feature>
<dbReference type="SUPFAM" id="SSF53187">
    <property type="entry name" value="Zn-dependent exopeptidases"/>
    <property type="match status" value="1"/>
</dbReference>
<organism evidence="4">
    <name type="scientific">Caulobacter sp. 73W</name>
    <dbReference type="NCBI Taxonomy" id="3161137"/>
    <lineage>
        <taxon>Bacteria</taxon>
        <taxon>Pseudomonadati</taxon>
        <taxon>Pseudomonadota</taxon>
        <taxon>Alphaproteobacteria</taxon>
        <taxon>Caulobacterales</taxon>
        <taxon>Caulobacteraceae</taxon>
        <taxon>Caulobacter</taxon>
    </lineage>
</organism>
<dbReference type="PIRSF" id="PIRSF037227">
    <property type="entry name" value="Aminobenzoyl-glu_utiliz_pB"/>
    <property type="match status" value="1"/>
</dbReference>